<feature type="compositionally biased region" description="Basic and acidic residues" evidence="12">
    <location>
        <begin position="270"/>
        <end position="287"/>
    </location>
</feature>
<organism evidence="14 15">
    <name type="scientific">Mycoemilia scoparia</name>
    <dbReference type="NCBI Taxonomy" id="417184"/>
    <lineage>
        <taxon>Eukaryota</taxon>
        <taxon>Fungi</taxon>
        <taxon>Fungi incertae sedis</taxon>
        <taxon>Zoopagomycota</taxon>
        <taxon>Kickxellomycotina</taxon>
        <taxon>Kickxellomycetes</taxon>
        <taxon>Kickxellales</taxon>
        <taxon>Kickxellaceae</taxon>
        <taxon>Mycoemilia</taxon>
    </lineage>
</organism>
<reference evidence="14" key="1">
    <citation type="submission" date="2022-07" db="EMBL/GenBank/DDBJ databases">
        <title>Phylogenomic reconstructions and comparative analyses of Kickxellomycotina fungi.</title>
        <authorList>
            <person name="Reynolds N.K."/>
            <person name="Stajich J.E."/>
            <person name="Barry K."/>
            <person name="Grigoriev I.V."/>
            <person name="Crous P."/>
            <person name="Smith M.E."/>
        </authorList>
    </citation>
    <scope>NUCLEOTIDE SEQUENCE</scope>
    <source>
        <strain evidence="14">NBRC 100468</strain>
    </source>
</reference>
<name>A0A9W8DUA9_9FUNG</name>
<feature type="compositionally biased region" description="Polar residues" evidence="12">
    <location>
        <begin position="439"/>
        <end position="453"/>
    </location>
</feature>
<evidence type="ECO:0000256" key="5">
    <source>
        <dbReference type="ARBA" id="ARBA00022618"/>
    </source>
</evidence>
<keyword evidence="6" id="KW-0493">Microtubule</keyword>
<keyword evidence="11" id="KW-0131">Cell cycle</keyword>
<dbReference type="GO" id="GO:0005874">
    <property type="term" value="C:microtubule"/>
    <property type="evidence" value="ECO:0007669"/>
    <property type="project" value="UniProtKB-KW"/>
</dbReference>
<keyword evidence="15" id="KW-1185">Reference proteome</keyword>
<keyword evidence="10" id="KW-0539">Nucleus</keyword>
<dbReference type="GO" id="GO:0000281">
    <property type="term" value="P:mitotic cytokinesis"/>
    <property type="evidence" value="ECO:0007669"/>
    <property type="project" value="InterPro"/>
</dbReference>
<feature type="region of interest" description="Disordered" evidence="12">
    <location>
        <begin position="41"/>
        <end position="216"/>
    </location>
</feature>
<dbReference type="EMBL" id="JANBPU010000034">
    <property type="protein sequence ID" value="KAJ1919003.1"/>
    <property type="molecule type" value="Genomic_DNA"/>
</dbReference>
<feature type="compositionally biased region" description="Basic and acidic residues" evidence="12">
    <location>
        <begin position="155"/>
        <end position="167"/>
    </location>
</feature>
<dbReference type="Pfam" id="PF16006">
    <property type="entry name" value="NUSAP"/>
    <property type="match status" value="1"/>
</dbReference>
<gene>
    <name evidence="14" type="ORF">H4219_002262</name>
</gene>
<evidence type="ECO:0000256" key="12">
    <source>
        <dbReference type="SAM" id="MobiDB-lite"/>
    </source>
</evidence>
<accession>A0A9W8DUA9</accession>
<sequence length="576" mass="62683">MFDVDSLGTLKRAQLQKLCKKHDIKANGKNSELIEKLTEFAKSLPEDNNEKEYSPDTVDKSDPQNVSEEKAEALDADPNENTDDPREPNNVEDEAEKEIATNTKADKTAPDLDNKEATNKSKIENTAEQAILKTGSDEMDVDEDIETPNTSAEVPETKEEESGKQQEAEDCQIKQSNVGDRQITPAENEANGSPVINEKTSGEKTTQNVMTPVKRESPKRLYINSLQAVSTATPIPKNIADFKTVSNAQFKDFATNIMAELESRTSTMTEDEKKAASKEWRKAHGIPEDGSSSKSDREGKDRYSLAHKKMFDNSDSIANHWAASRKTPRQPDHVIFTETPGKRRLVSHVKETDSGDSSETPSKRQRTGSVLRGPSTSGNSSLKSPIPHFMTPRRAGSVVGTSVSRNANSTLRSRKLGNAGTPSSVRRINHKKKMLMRRNSGSKAGLSDTSKSPQKGIATGNYARPLLSPTKVSSGVSNVRPPSRAQHAQKAASSNKESSSSSSLPSYMRSTAACKSRKSAIVPKAMSSSTASGSSANLAKKFDLEASLKKQLPYKPHTGPLPTLSRKSSVSSLARK</sequence>
<evidence type="ECO:0000256" key="1">
    <source>
        <dbReference type="ARBA" id="ARBA00004123"/>
    </source>
</evidence>
<evidence type="ECO:0000256" key="11">
    <source>
        <dbReference type="ARBA" id="ARBA00023306"/>
    </source>
</evidence>
<dbReference type="PANTHER" id="PTHR15874">
    <property type="entry name" value="NUCLEOLAR AND SPINDLE-ASSOCIATED PROTEIN 1"/>
    <property type="match status" value="1"/>
</dbReference>
<feature type="region of interest" description="Disordered" evidence="12">
    <location>
        <begin position="323"/>
        <end position="537"/>
    </location>
</feature>
<dbReference type="PROSITE" id="PS50800">
    <property type="entry name" value="SAP"/>
    <property type="match status" value="1"/>
</dbReference>
<feature type="compositionally biased region" description="Basic and acidic residues" evidence="12">
    <location>
        <begin position="41"/>
        <end position="73"/>
    </location>
</feature>
<dbReference type="SMART" id="SM00513">
    <property type="entry name" value="SAP"/>
    <property type="match status" value="1"/>
</dbReference>
<feature type="compositionally biased region" description="Low complexity" evidence="12">
    <location>
        <begin position="525"/>
        <end position="537"/>
    </location>
</feature>
<evidence type="ECO:0000256" key="10">
    <source>
        <dbReference type="ARBA" id="ARBA00023242"/>
    </source>
</evidence>
<comment type="subcellular location">
    <subcellularLocation>
        <location evidence="2">Cytoplasm</location>
        <location evidence="2">Cytoskeleton</location>
        <location evidence="2">Spindle</location>
    </subcellularLocation>
    <subcellularLocation>
        <location evidence="1">Nucleus</location>
    </subcellularLocation>
</comment>
<keyword evidence="7" id="KW-0498">Mitosis</keyword>
<evidence type="ECO:0000256" key="4">
    <source>
        <dbReference type="ARBA" id="ARBA00022490"/>
    </source>
</evidence>
<evidence type="ECO:0000256" key="9">
    <source>
        <dbReference type="ARBA" id="ARBA00023212"/>
    </source>
</evidence>
<evidence type="ECO:0000259" key="13">
    <source>
        <dbReference type="PROSITE" id="PS50800"/>
    </source>
</evidence>
<protein>
    <recommendedName>
        <fullName evidence="13">SAP domain-containing protein</fullName>
    </recommendedName>
</protein>
<evidence type="ECO:0000256" key="8">
    <source>
        <dbReference type="ARBA" id="ARBA00023125"/>
    </source>
</evidence>
<feature type="domain" description="SAP" evidence="13">
    <location>
        <begin position="7"/>
        <end position="41"/>
    </location>
</feature>
<feature type="compositionally biased region" description="Polar residues" evidence="12">
    <location>
        <begin position="399"/>
        <end position="411"/>
    </location>
</feature>
<dbReference type="Proteomes" id="UP001150538">
    <property type="component" value="Unassembled WGS sequence"/>
</dbReference>
<evidence type="ECO:0000256" key="6">
    <source>
        <dbReference type="ARBA" id="ARBA00022701"/>
    </source>
</evidence>
<keyword evidence="4" id="KW-0963">Cytoplasm</keyword>
<keyword evidence="9" id="KW-0206">Cytoskeleton</keyword>
<dbReference type="GO" id="GO:0007076">
    <property type="term" value="P:mitotic chromosome condensation"/>
    <property type="evidence" value="ECO:0007669"/>
    <property type="project" value="TreeGrafter"/>
</dbReference>
<dbReference type="InterPro" id="IPR003034">
    <property type="entry name" value="SAP_dom"/>
</dbReference>
<dbReference type="PANTHER" id="PTHR15874:SF1">
    <property type="entry name" value="NUCLEOLAR AND SPINDLE-ASSOCIATED PROTEIN 1"/>
    <property type="match status" value="1"/>
</dbReference>
<dbReference type="OrthoDB" id="1916794at2759"/>
<feature type="region of interest" description="Disordered" evidence="12">
    <location>
        <begin position="551"/>
        <end position="576"/>
    </location>
</feature>
<dbReference type="GO" id="GO:0005730">
    <property type="term" value="C:nucleolus"/>
    <property type="evidence" value="ECO:0007669"/>
    <property type="project" value="TreeGrafter"/>
</dbReference>
<feature type="region of interest" description="Disordered" evidence="12">
    <location>
        <begin position="264"/>
        <end position="301"/>
    </location>
</feature>
<feature type="compositionally biased region" description="Basic and acidic residues" evidence="12">
    <location>
        <begin position="104"/>
        <end position="125"/>
    </location>
</feature>
<dbReference type="Pfam" id="PF02037">
    <property type="entry name" value="SAP"/>
    <property type="match status" value="1"/>
</dbReference>
<keyword evidence="5" id="KW-0132">Cell division</keyword>
<evidence type="ECO:0000313" key="15">
    <source>
        <dbReference type="Proteomes" id="UP001150538"/>
    </source>
</evidence>
<proteinExistence type="inferred from homology"/>
<dbReference type="InterPro" id="IPR026756">
    <property type="entry name" value="NuSAP"/>
</dbReference>
<evidence type="ECO:0000313" key="14">
    <source>
        <dbReference type="EMBL" id="KAJ1919003.1"/>
    </source>
</evidence>
<comment type="similarity">
    <text evidence="3">Belongs to the NUSAP family.</text>
</comment>
<dbReference type="GO" id="GO:0008017">
    <property type="term" value="F:microtubule binding"/>
    <property type="evidence" value="ECO:0007669"/>
    <property type="project" value="TreeGrafter"/>
</dbReference>
<dbReference type="AlphaFoldDB" id="A0A9W8DUA9"/>
<dbReference type="GO" id="GO:0040001">
    <property type="term" value="P:establishment of mitotic spindle localization"/>
    <property type="evidence" value="ECO:0007669"/>
    <property type="project" value="InterPro"/>
</dbReference>
<dbReference type="GO" id="GO:0003677">
    <property type="term" value="F:DNA binding"/>
    <property type="evidence" value="ECO:0007669"/>
    <property type="project" value="UniProtKB-KW"/>
</dbReference>
<dbReference type="GO" id="GO:0072686">
    <property type="term" value="C:mitotic spindle"/>
    <property type="evidence" value="ECO:0007669"/>
    <property type="project" value="TreeGrafter"/>
</dbReference>
<evidence type="ECO:0000256" key="2">
    <source>
        <dbReference type="ARBA" id="ARBA00004186"/>
    </source>
</evidence>
<feature type="compositionally biased region" description="Polar residues" evidence="12">
    <location>
        <begin position="565"/>
        <end position="576"/>
    </location>
</feature>
<feature type="compositionally biased region" description="Polar residues" evidence="12">
    <location>
        <begin position="374"/>
        <end position="383"/>
    </location>
</feature>
<evidence type="ECO:0000256" key="7">
    <source>
        <dbReference type="ARBA" id="ARBA00022776"/>
    </source>
</evidence>
<comment type="caution">
    <text evidence="14">The sequence shown here is derived from an EMBL/GenBank/DDBJ whole genome shotgun (WGS) entry which is preliminary data.</text>
</comment>
<feature type="compositionally biased region" description="Basic residues" evidence="12">
    <location>
        <begin position="427"/>
        <end position="436"/>
    </location>
</feature>
<feature type="compositionally biased region" description="Acidic residues" evidence="12">
    <location>
        <begin position="137"/>
        <end position="146"/>
    </location>
</feature>
<evidence type="ECO:0000256" key="3">
    <source>
        <dbReference type="ARBA" id="ARBA00009702"/>
    </source>
</evidence>
<feature type="compositionally biased region" description="Low complexity" evidence="12">
    <location>
        <begin position="493"/>
        <end position="510"/>
    </location>
</feature>
<keyword evidence="8" id="KW-0238">DNA-binding</keyword>